<keyword evidence="2" id="KW-1185">Reference proteome</keyword>
<proteinExistence type="predicted"/>
<organism evidence="1 2">
    <name type="scientific">Sordaria brevicollis</name>
    <dbReference type="NCBI Taxonomy" id="83679"/>
    <lineage>
        <taxon>Eukaryota</taxon>
        <taxon>Fungi</taxon>
        <taxon>Dikarya</taxon>
        <taxon>Ascomycota</taxon>
        <taxon>Pezizomycotina</taxon>
        <taxon>Sordariomycetes</taxon>
        <taxon>Sordariomycetidae</taxon>
        <taxon>Sordariales</taxon>
        <taxon>Sordariaceae</taxon>
        <taxon>Sordaria</taxon>
    </lineage>
</organism>
<protein>
    <submittedName>
        <fullName evidence="1">Uncharacterized protein</fullName>
    </submittedName>
</protein>
<accession>A0AAE0PEV7</accession>
<evidence type="ECO:0000313" key="1">
    <source>
        <dbReference type="EMBL" id="KAK3398577.1"/>
    </source>
</evidence>
<evidence type="ECO:0000313" key="2">
    <source>
        <dbReference type="Proteomes" id="UP001281003"/>
    </source>
</evidence>
<reference evidence="1" key="1">
    <citation type="journal article" date="2023" name="Mol. Phylogenet. Evol.">
        <title>Genome-scale phylogeny and comparative genomics of the fungal order Sordariales.</title>
        <authorList>
            <person name="Hensen N."/>
            <person name="Bonometti L."/>
            <person name="Westerberg I."/>
            <person name="Brannstrom I.O."/>
            <person name="Guillou S."/>
            <person name="Cros-Aarteil S."/>
            <person name="Calhoun S."/>
            <person name="Haridas S."/>
            <person name="Kuo A."/>
            <person name="Mondo S."/>
            <person name="Pangilinan J."/>
            <person name="Riley R."/>
            <person name="LaButti K."/>
            <person name="Andreopoulos B."/>
            <person name="Lipzen A."/>
            <person name="Chen C."/>
            <person name="Yan M."/>
            <person name="Daum C."/>
            <person name="Ng V."/>
            <person name="Clum A."/>
            <person name="Steindorff A."/>
            <person name="Ohm R.A."/>
            <person name="Martin F."/>
            <person name="Silar P."/>
            <person name="Natvig D.O."/>
            <person name="Lalanne C."/>
            <person name="Gautier V."/>
            <person name="Ament-Velasquez S.L."/>
            <person name="Kruys A."/>
            <person name="Hutchinson M.I."/>
            <person name="Powell A.J."/>
            <person name="Barry K."/>
            <person name="Miller A.N."/>
            <person name="Grigoriev I.V."/>
            <person name="Debuchy R."/>
            <person name="Gladieux P."/>
            <person name="Hiltunen Thoren M."/>
            <person name="Johannesson H."/>
        </authorList>
    </citation>
    <scope>NUCLEOTIDE SEQUENCE</scope>
    <source>
        <strain evidence="1">FGSC 1904</strain>
    </source>
</reference>
<dbReference type="EMBL" id="JAUTDP010000006">
    <property type="protein sequence ID" value="KAK3398577.1"/>
    <property type="molecule type" value="Genomic_DNA"/>
</dbReference>
<reference evidence="1" key="2">
    <citation type="submission" date="2023-07" db="EMBL/GenBank/DDBJ databases">
        <authorList>
            <consortium name="Lawrence Berkeley National Laboratory"/>
            <person name="Haridas S."/>
            <person name="Hensen N."/>
            <person name="Bonometti L."/>
            <person name="Westerberg I."/>
            <person name="Brannstrom I.O."/>
            <person name="Guillou S."/>
            <person name="Cros-Aarteil S."/>
            <person name="Calhoun S."/>
            <person name="Kuo A."/>
            <person name="Mondo S."/>
            <person name="Pangilinan J."/>
            <person name="Riley R."/>
            <person name="LaButti K."/>
            <person name="Andreopoulos B."/>
            <person name="Lipzen A."/>
            <person name="Chen C."/>
            <person name="Yanf M."/>
            <person name="Daum C."/>
            <person name="Ng V."/>
            <person name="Clum A."/>
            <person name="Steindorff A."/>
            <person name="Ohm R."/>
            <person name="Martin F."/>
            <person name="Silar P."/>
            <person name="Natvig D."/>
            <person name="Lalanne C."/>
            <person name="Gautier V."/>
            <person name="Ament-velasquez S.L."/>
            <person name="Kruys A."/>
            <person name="Hutchinson M.I."/>
            <person name="Powell A.J."/>
            <person name="Barry K."/>
            <person name="Miller A.N."/>
            <person name="Grigoriev I.V."/>
            <person name="Debuchy R."/>
            <person name="Gladieux P."/>
            <person name="Thoren M.H."/>
            <person name="Johannesson H."/>
        </authorList>
    </citation>
    <scope>NUCLEOTIDE SEQUENCE</scope>
    <source>
        <strain evidence="1">FGSC 1904</strain>
    </source>
</reference>
<comment type="caution">
    <text evidence="1">The sequence shown here is derived from an EMBL/GenBank/DDBJ whole genome shotgun (WGS) entry which is preliminary data.</text>
</comment>
<dbReference type="Proteomes" id="UP001281003">
    <property type="component" value="Unassembled WGS sequence"/>
</dbReference>
<dbReference type="AlphaFoldDB" id="A0AAE0PEV7"/>
<gene>
    <name evidence="1" type="ORF">B0T20DRAFT_411530</name>
</gene>
<name>A0AAE0PEV7_SORBR</name>
<sequence length="293" mass="34507">MSSDSSHPMPGLLRLPTELRLEIYKHVWTIPRKKKYLFSRGYGWFLKAKYVEAQLSAIRTLGAICRTIRNEAYSEYFQTTQIYLGFSHYKNTFKGNDKKVLKLIENSYLLMTQARHICVLWDHNPNPNDLTNLDYKDVQHRNSRLVTVFKCLDTRFQNAITLEIILEDVFLFNNPTWSNWRSYGGESVLPLNIGYADFKAIPDSFYDDHHSERIRSLRFHQLEKAVVRTSQVLTDPDAIEWFNKDCRKWFERFESDLASLVTAKPKEEDKPESYIIKNHIGNLSPFWPLSDKV</sequence>